<dbReference type="PANTHER" id="PTHR12790">
    <property type="entry name" value="TRANSCRIPTION INITIATION FACTOR IA RRN3"/>
    <property type="match status" value="1"/>
</dbReference>
<gene>
    <name evidence="3" type="ORF">AMSG_05220</name>
</gene>
<dbReference type="EMBL" id="GL349454">
    <property type="protein sequence ID" value="KNC49231.1"/>
    <property type="molecule type" value="Genomic_DNA"/>
</dbReference>
<dbReference type="GeneID" id="25564672"/>
<evidence type="ECO:0000256" key="1">
    <source>
        <dbReference type="ARBA" id="ARBA00010098"/>
    </source>
</evidence>
<dbReference type="GO" id="GO:0005634">
    <property type="term" value="C:nucleus"/>
    <property type="evidence" value="ECO:0007669"/>
    <property type="project" value="TreeGrafter"/>
</dbReference>
<feature type="region of interest" description="Disordered" evidence="2">
    <location>
        <begin position="376"/>
        <end position="397"/>
    </location>
</feature>
<name>A0A0L0DAW6_THETB</name>
<dbReference type="Pfam" id="PF05327">
    <property type="entry name" value="RRN3"/>
    <property type="match status" value="2"/>
</dbReference>
<dbReference type="GO" id="GO:0006361">
    <property type="term" value="P:transcription initiation at RNA polymerase I promoter"/>
    <property type="evidence" value="ECO:0007669"/>
    <property type="project" value="InterPro"/>
</dbReference>
<evidence type="ECO:0000313" key="4">
    <source>
        <dbReference type="Proteomes" id="UP000054408"/>
    </source>
</evidence>
<dbReference type="RefSeq" id="XP_013757949.1">
    <property type="nucleotide sequence ID" value="XM_013902495.1"/>
</dbReference>
<evidence type="ECO:0000256" key="2">
    <source>
        <dbReference type="SAM" id="MobiDB-lite"/>
    </source>
</evidence>
<feature type="region of interest" description="Disordered" evidence="2">
    <location>
        <begin position="484"/>
        <end position="508"/>
    </location>
</feature>
<keyword evidence="3" id="KW-0396">Initiation factor</keyword>
<organism evidence="3 4">
    <name type="scientific">Thecamonas trahens ATCC 50062</name>
    <dbReference type="NCBI Taxonomy" id="461836"/>
    <lineage>
        <taxon>Eukaryota</taxon>
        <taxon>Apusozoa</taxon>
        <taxon>Apusomonadida</taxon>
        <taxon>Apusomonadidae</taxon>
        <taxon>Thecamonas</taxon>
    </lineage>
</organism>
<dbReference type="Proteomes" id="UP000054408">
    <property type="component" value="Unassembled WGS sequence"/>
</dbReference>
<dbReference type="GO" id="GO:0001042">
    <property type="term" value="F:RNA polymerase I core binding"/>
    <property type="evidence" value="ECO:0007669"/>
    <property type="project" value="TreeGrafter"/>
</dbReference>
<sequence length="508" mass="54358">MSAETLDMLMHLLFQYLDSLLGGRPSGNGDGDENTVASPIPPETTQHQQATADSVFVLLMHVFEASILQTHQLQHTQFLIFYVTSQSRRFQEAFLSYLLETSTKVEASGAPSSLAQVAAAYLGSYLARAKFLELDLVLTVMESMALWLHQYVDAAAAPTRVVSRMSYTPSRARSAASSPTLGSPQMTAAATVAASAEKLNRAVARLPRSPSGSVSLGTCILRSATFAEASGHSRFYAMAQSLLYAICFHLGALSQNEEFMTRVQGLALDRIVSSWLNPLRYTSAGIVGQFARMAYDAQLAYCYDIIHENKRLDLISQQQDVQAGTSPAEGASSAEDLRARKAAILKPYFPFDPYPLPLTAPLFENIYNEWVPLPETATPSSRTRSRRASPDSPAVGAGDAVALAATGAEIPSRKRKSPDHSAPPHPTAVVAGAAKVLSALQPIMDISPVATSSTSRLGLAAMHKTPASVGVAASVFSSLSALNTGGTDASPGPVRKKQRPLRVPVMFE</sequence>
<protein>
    <submittedName>
        <fullName evidence="3">RNA polymerase I-specific transcription initiation factor rrn3</fullName>
    </submittedName>
</protein>
<dbReference type="GO" id="GO:0001181">
    <property type="term" value="F:RNA polymerase I general transcription initiation factor activity"/>
    <property type="evidence" value="ECO:0007669"/>
    <property type="project" value="InterPro"/>
</dbReference>
<feature type="region of interest" description="Disordered" evidence="2">
    <location>
        <begin position="408"/>
        <end position="427"/>
    </location>
</feature>
<keyword evidence="4" id="KW-1185">Reference proteome</keyword>
<reference evidence="3 4" key="1">
    <citation type="submission" date="2010-05" db="EMBL/GenBank/DDBJ databases">
        <title>The Genome Sequence of Thecamonas trahens ATCC 50062.</title>
        <authorList>
            <consortium name="The Broad Institute Genome Sequencing Platform"/>
            <person name="Russ C."/>
            <person name="Cuomo C."/>
            <person name="Shea T."/>
            <person name="Young S.K."/>
            <person name="Zeng Q."/>
            <person name="Koehrsen M."/>
            <person name="Haas B."/>
            <person name="Borodovsky M."/>
            <person name="Guigo R."/>
            <person name="Alvarado L."/>
            <person name="Berlin A."/>
            <person name="Bochicchio J."/>
            <person name="Borenstein D."/>
            <person name="Chapman S."/>
            <person name="Chen Z."/>
            <person name="Freedman E."/>
            <person name="Gellesch M."/>
            <person name="Goldberg J."/>
            <person name="Griggs A."/>
            <person name="Gujja S."/>
            <person name="Heilman E."/>
            <person name="Heiman D."/>
            <person name="Hepburn T."/>
            <person name="Howarth C."/>
            <person name="Jen D."/>
            <person name="Larson L."/>
            <person name="Mehta T."/>
            <person name="Park D."/>
            <person name="Pearson M."/>
            <person name="Roberts A."/>
            <person name="Saif S."/>
            <person name="Shenoy N."/>
            <person name="Sisk P."/>
            <person name="Stolte C."/>
            <person name="Sykes S."/>
            <person name="Thomson T."/>
            <person name="Walk T."/>
            <person name="White J."/>
            <person name="Yandava C."/>
            <person name="Burger G."/>
            <person name="Gray M.W."/>
            <person name="Holland P.W.H."/>
            <person name="King N."/>
            <person name="Lang F.B.F."/>
            <person name="Roger A.J."/>
            <person name="Ruiz-Trillo I."/>
            <person name="Lander E."/>
            <person name="Nusbaum C."/>
        </authorList>
    </citation>
    <scope>NUCLEOTIDE SEQUENCE [LARGE SCALE GENOMIC DNA]</scope>
    <source>
        <strain evidence="3 4">ATCC 50062</strain>
    </source>
</reference>
<feature type="region of interest" description="Disordered" evidence="2">
    <location>
        <begin position="25"/>
        <end position="44"/>
    </location>
</feature>
<proteinExistence type="inferred from homology"/>
<comment type="similarity">
    <text evidence="1">Belongs to the RRN3 family.</text>
</comment>
<accession>A0A0L0DAW6</accession>
<dbReference type="InterPro" id="IPR007991">
    <property type="entry name" value="RNA_pol_I_trans_ini_fac_RRN3"/>
</dbReference>
<dbReference type="STRING" id="461836.A0A0L0DAW6"/>
<evidence type="ECO:0000313" key="3">
    <source>
        <dbReference type="EMBL" id="KNC49231.1"/>
    </source>
</evidence>
<dbReference type="AlphaFoldDB" id="A0A0L0DAW6"/>
<dbReference type="OrthoDB" id="26970at2759"/>
<dbReference type="eggNOG" id="KOG2434">
    <property type="taxonomic scope" value="Eukaryota"/>
</dbReference>
<dbReference type="GO" id="GO:0003743">
    <property type="term" value="F:translation initiation factor activity"/>
    <property type="evidence" value="ECO:0007669"/>
    <property type="project" value="UniProtKB-KW"/>
</dbReference>
<dbReference type="PANTHER" id="PTHR12790:SF0">
    <property type="entry name" value="RNA POLYMERASE I-SPECIFIC TRANSCRIPTION INITIATION FACTOR RRN3-RELATED"/>
    <property type="match status" value="1"/>
</dbReference>
<keyword evidence="3" id="KW-0648">Protein biosynthesis</keyword>